<feature type="chain" id="PRO_5045546873" evidence="1">
    <location>
        <begin position="23"/>
        <end position="105"/>
    </location>
</feature>
<accession>A0ABM9DGB5</accession>
<sequence>MNYKMICLGAMALSMVSGVSLAAGTDTGTSALDDPAKMEPFYTDSSMKTLRSDDEFTKAWKALTDEDRTAMTKVCNEEMANANAANTHPEFCSNVKKLGGESAQN</sequence>
<gene>
    <name evidence="2" type="ORF">MES5069_110036</name>
</gene>
<evidence type="ECO:0000313" key="3">
    <source>
        <dbReference type="Proteomes" id="UP001153050"/>
    </source>
</evidence>
<dbReference type="RefSeq" id="WP_254016492.1">
    <property type="nucleotide sequence ID" value="NZ_CAKXZT010000013.1"/>
</dbReference>
<protein>
    <submittedName>
        <fullName evidence="2">Uncharacterized protein</fullName>
    </submittedName>
</protein>
<feature type="signal peptide" evidence="1">
    <location>
        <begin position="1"/>
        <end position="22"/>
    </location>
</feature>
<keyword evidence="1" id="KW-0732">Signal</keyword>
<comment type="caution">
    <text evidence="2">The sequence shown here is derived from an EMBL/GenBank/DDBJ whole genome shotgun (WGS) entry which is preliminary data.</text>
</comment>
<proteinExistence type="predicted"/>
<keyword evidence="3" id="KW-1185">Reference proteome</keyword>
<evidence type="ECO:0000313" key="2">
    <source>
        <dbReference type="EMBL" id="CAH2395483.1"/>
    </source>
</evidence>
<reference evidence="2 3" key="1">
    <citation type="submission" date="2022-03" db="EMBL/GenBank/DDBJ databases">
        <authorList>
            <person name="Brunel B."/>
        </authorList>
    </citation>
    <scope>NUCLEOTIDE SEQUENCE [LARGE SCALE GENOMIC DNA]</scope>
    <source>
        <strain evidence="2">STM5069sample</strain>
    </source>
</reference>
<evidence type="ECO:0000256" key="1">
    <source>
        <dbReference type="SAM" id="SignalP"/>
    </source>
</evidence>
<name>A0ABM9DGB5_9HYPH</name>
<organism evidence="2 3">
    <name type="scientific">Mesorhizobium escarrei</name>
    <dbReference type="NCBI Taxonomy" id="666018"/>
    <lineage>
        <taxon>Bacteria</taxon>
        <taxon>Pseudomonadati</taxon>
        <taxon>Pseudomonadota</taxon>
        <taxon>Alphaproteobacteria</taxon>
        <taxon>Hyphomicrobiales</taxon>
        <taxon>Phyllobacteriaceae</taxon>
        <taxon>Mesorhizobium</taxon>
    </lineage>
</organism>
<dbReference type="EMBL" id="CAKXZT010000013">
    <property type="protein sequence ID" value="CAH2395483.1"/>
    <property type="molecule type" value="Genomic_DNA"/>
</dbReference>
<dbReference type="Proteomes" id="UP001153050">
    <property type="component" value="Unassembled WGS sequence"/>
</dbReference>